<dbReference type="AlphaFoldDB" id="A0A1X7J106"/>
<evidence type="ECO:0000256" key="1">
    <source>
        <dbReference type="SAM" id="Phobius"/>
    </source>
</evidence>
<protein>
    <submittedName>
        <fullName evidence="2">Cell division protein FtsQ</fullName>
    </submittedName>
</protein>
<reference evidence="2 3" key="1">
    <citation type="submission" date="2017-04" db="EMBL/GenBank/DDBJ databases">
        <authorList>
            <person name="Afonso C.L."/>
            <person name="Miller P.J."/>
            <person name="Scott M.A."/>
            <person name="Spackman E."/>
            <person name="Goraichik I."/>
            <person name="Dimitrov K.M."/>
            <person name="Suarez D.L."/>
            <person name="Swayne D.E."/>
        </authorList>
    </citation>
    <scope>NUCLEOTIDE SEQUENCE [LARGE SCALE GENOMIC DNA]</scope>
    <source>
        <strain evidence="2 3">DSM 22418</strain>
    </source>
</reference>
<proteinExistence type="predicted"/>
<name>A0A1X7J106_9SPHI</name>
<keyword evidence="1" id="KW-0472">Membrane</keyword>
<accession>A0A1X7J106</accession>
<dbReference type="Proteomes" id="UP000192980">
    <property type="component" value="Unassembled WGS sequence"/>
</dbReference>
<feature type="transmembrane region" description="Helical" evidence="1">
    <location>
        <begin position="12"/>
        <end position="33"/>
    </location>
</feature>
<evidence type="ECO:0000313" key="3">
    <source>
        <dbReference type="Proteomes" id="UP000192980"/>
    </source>
</evidence>
<gene>
    <name evidence="2" type="ORF">SAMN05660862_1285</name>
</gene>
<dbReference type="STRING" id="561061.SAMN05660862_1285"/>
<dbReference type="RefSeq" id="WP_085472147.1">
    <property type="nucleotide sequence ID" value="NZ_FXAU01000002.1"/>
</dbReference>
<keyword evidence="2" id="KW-0131">Cell cycle</keyword>
<keyword evidence="2" id="KW-0132">Cell division</keyword>
<keyword evidence="1" id="KW-1133">Transmembrane helix</keyword>
<dbReference type="GO" id="GO:0051301">
    <property type="term" value="P:cell division"/>
    <property type="evidence" value="ECO:0007669"/>
    <property type="project" value="UniProtKB-KW"/>
</dbReference>
<evidence type="ECO:0000313" key="2">
    <source>
        <dbReference type="EMBL" id="SMG20801.1"/>
    </source>
</evidence>
<sequence length="273" mass="30804">MLKTIRNIPWKIVGYACLGLVAVVGVGMLMGLVNKKDATQVCSSMKVMVEGKETFIDQHDISTLIKSQFGRVVGRPLKDIPVERIEKALSQLPYVASAEIFMDMDGVLQVAVEQREVVLRVINRHGQEYYIDTKGAKIPVTLKYVPHVLVANGNIAEGYKKALDTIQTQVVKDLVSIVDYVKNDELWGNQIVQLYVNEQRDIEIVPRVGTQQLVLGNAENLEGKLSRIEVFYKNILPRVGTDAYERINVKYADQIICERKGTWRLDSLQTKMN</sequence>
<keyword evidence="1" id="KW-0812">Transmembrane</keyword>
<keyword evidence="3" id="KW-1185">Reference proteome</keyword>
<organism evidence="2 3">
    <name type="scientific">Sphingobacterium psychroaquaticum</name>
    <dbReference type="NCBI Taxonomy" id="561061"/>
    <lineage>
        <taxon>Bacteria</taxon>
        <taxon>Pseudomonadati</taxon>
        <taxon>Bacteroidota</taxon>
        <taxon>Sphingobacteriia</taxon>
        <taxon>Sphingobacteriales</taxon>
        <taxon>Sphingobacteriaceae</taxon>
        <taxon>Sphingobacterium</taxon>
    </lineage>
</organism>
<dbReference type="OrthoDB" id="1466667at2"/>
<dbReference type="EMBL" id="FXAU01000002">
    <property type="protein sequence ID" value="SMG20801.1"/>
    <property type="molecule type" value="Genomic_DNA"/>
</dbReference>